<comment type="similarity">
    <text evidence="3">Belongs to the acetyltransferase family. RimJ subfamily.</text>
</comment>
<reference evidence="5 6" key="1">
    <citation type="journal article" date="2020" name="Nature">
        <title>Isolation of an archaeon at the prokaryote-eukaryote interface.</title>
        <authorList>
            <person name="Imachi H."/>
            <person name="Nobu M.K."/>
            <person name="Nakahara N."/>
            <person name="Morono Y."/>
            <person name="Ogawara M."/>
            <person name="Takaki Y."/>
            <person name="Takano Y."/>
            <person name="Uematsu K."/>
            <person name="Ikuta T."/>
            <person name="Ito M."/>
            <person name="Matsui Y."/>
            <person name="Miyazaki M."/>
            <person name="Murata K."/>
            <person name="Saito Y."/>
            <person name="Sakai S."/>
            <person name="Song C."/>
            <person name="Tasumi E."/>
            <person name="Yamanaka Y."/>
            <person name="Yamaguchi T."/>
            <person name="Kamagata Y."/>
            <person name="Tamaki H."/>
            <person name="Takai K."/>
        </authorList>
    </citation>
    <scope>NUCLEOTIDE SEQUENCE [LARGE SCALE GENOMIC DNA]</scope>
    <source>
        <strain evidence="5 6">MK-D1</strain>
    </source>
</reference>
<dbReference type="PANTHER" id="PTHR43792:SF8">
    <property type="entry name" value="[RIBOSOMAL PROTEIN US5]-ALANINE N-ACETYLTRANSFERASE"/>
    <property type="match status" value="1"/>
</dbReference>
<dbReference type="InterPro" id="IPR016181">
    <property type="entry name" value="Acyl_CoA_acyltransferase"/>
</dbReference>
<evidence type="ECO:0000256" key="2">
    <source>
        <dbReference type="ARBA" id="ARBA00023315"/>
    </source>
</evidence>
<dbReference type="InterPro" id="IPR000182">
    <property type="entry name" value="GNAT_dom"/>
</dbReference>
<dbReference type="PANTHER" id="PTHR43792">
    <property type="entry name" value="GNAT FAMILY, PUTATIVE (AFU_ORTHOLOGUE AFUA_3G00765)-RELATED-RELATED"/>
    <property type="match status" value="1"/>
</dbReference>
<evidence type="ECO:0000313" key="6">
    <source>
        <dbReference type="Proteomes" id="UP000321408"/>
    </source>
</evidence>
<evidence type="ECO:0000313" key="5">
    <source>
        <dbReference type="EMBL" id="QEE17694.1"/>
    </source>
</evidence>
<keyword evidence="1 5" id="KW-0808">Transferase</keyword>
<dbReference type="GO" id="GO:0016747">
    <property type="term" value="F:acyltransferase activity, transferring groups other than amino-acyl groups"/>
    <property type="evidence" value="ECO:0007669"/>
    <property type="project" value="InterPro"/>
</dbReference>
<dbReference type="AlphaFoldDB" id="A0A5B9DEY7"/>
<dbReference type="SUPFAM" id="SSF55729">
    <property type="entry name" value="Acyl-CoA N-acyltransferases (Nat)"/>
    <property type="match status" value="1"/>
</dbReference>
<dbReference type="EC" id="2.3.-.-" evidence="5"/>
<dbReference type="RefSeq" id="WP_147664582.1">
    <property type="nucleotide sequence ID" value="NZ_CP042905.2"/>
</dbReference>
<protein>
    <submittedName>
        <fullName evidence="5">GNAT family N-acetyltransferase</fullName>
        <ecNumber evidence="5">2.3.-.-</ecNumber>
    </submittedName>
</protein>
<dbReference type="KEGG" id="psyt:DSAG12_03532"/>
<evidence type="ECO:0000256" key="1">
    <source>
        <dbReference type="ARBA" id="ARBA00022679"/>
    </source>
</evidence>
<sequence>MNIKSTFSKKKILNGENIDLIKSIVDHSPSLYQQIKSPGVLENLTIDIEDQFEFKKYLIYIENQWNLNHDFTFTICKKGVKNNPKQTFIGQVSIYGMNFLHSRAEVGIWVGRAHWNNGYAKQALEMIISHAFLDIHLNRLQAHIFTQNDSSIRVFEKLGFKREGLNELYVKKTNGDFNDVYVYALLFQNWGKNQLKI</sequence>
<feature type="domain" description="N-acetyltransferase" evidence="4">
    <location>
        <begin position="30"/>
        <end position="188"/>
    </location>
</feature>
<keyword evidence="2 5" id="KW-0012">Acyltransferase</keyword>
<dbReference type="EMBL" id="CP042905">
    <property type="protein sequence ID" value="QEE17694.1"/>
    <property type="molecule type" value="Genomic_DNA"/>
</dbReference>
<dbReference type="PROSITE" id="PS51186">
    <property type="entry name" value="GNAT"/>
    <property type="match status" value="1"/>
</dbReference>
<gene>
    <name evidence="5" type="ORF">DSAG12_03532</name>
</gene>
<name>A0A5B9DEY7_9ARCH</name>
<dbReference type="Gene3D" id="3.40.630.30">
    <property type="match status" value="1"/>
</dbReference>
<accession>A0A5B9DEY7</accession>
<organism evidence="5 6">
    <name type="scientific">Promethearchaeum syntrophicum</name>
    <dbReference type="NCBI Taxonomy" id="2594042"/>
    <lineage>
        <taxon>Archaea</taxon>
        <taxon>Promethearchaeati</taxon>
        <taxon>Promethearchaeota</taxon>
        <taxon>Promethearchaeia</taxon>
        <taxon>Promethearchaeales</taxon>
        <taxon>Promethearchaeaceae</taxon>
        <taxon>Promethearchaeum</taxon>
    </lineage>
</organism>
<dbReference type="Pfam" id="PF13302">
    <property type="entry name" value="Acetyltransf_3"/>
    <property type="match status" value="1"/>
</dbReference>
<evidence type="ECO:0000256" key="3">
    <source>
        <dbReference type="ARBA" id="ARBA00038502"/>
    </source>
</evidence>
<dbReference type="InterPro" id="IPR051531">
    <property type="entry name" value="N-acetyltransferase"/>
</dbReference>
<dbReference type="GeneID" id="41331503"/>
<dbReference type="Proteomes" id="UP000321408">
    <property type="component" value="Chromosome"/>
</dbReference>
<reference evidence="5 6" key="2">
    <citation type="journal article" date="2024" name="Int. J. Syst. Evol. Microbiol.">
        <title>Promethearchaeum syntrophicum gen. nov., sp. nov., an anaerobic, obligately syntrophic archaeon, the first isolate of the lineage 'Asgard' archaea, and proposal of the new archaeal phylum Promethearchaeota phyl. nov. and kingdom Promethearchaeati regn. nov.</title>
        <authorList>
            <person name="Imachi H."/>
            <person name="Nobu M.K."/>
            <person name="Kato S."/>
            <person name="Takaki Y."/>
            <person name="Miyazaki M."/>
            <person name="Miyata M."/>
            <person name="Ogawara M."/>
            <person name="Saito Y."/>
            <person name="Sakai S."/>
            <person name="Tahara Y.O."/>
            <person name="Takano Y."/>
            <person name="Tasumi E."/>
            <person name="Uematsu K."/>
            <person name="Yoshimura T."/>
            <person name="Itoh T."/>
            <person name="Ohkuma M."/>
            <person name="Takai K."/>
        </authorList>
    </citation>
    <scope>NUCLEOTIDE SEQUENCE [LARGE SCALE GENOMIC DNA]</scope>
    <source>
        <strain evidence="5 6">MK-D1</strain>
    </source>
</reference>
<dbReference type="OrthoDB" id="120213at2157"/>
<proteinExistence type="inferred from homology"/>
<evidence type="ECO:0000259" key="4">
    <source>
        <dbReference type="PROSITE" id="PS51186"/>
    </source>
</evidence>
<keyword evidence="6" id="KW-1185">Reference proteome</keyword>